<keyword evidence="1" id="KW-0812">Transmembrane</keyword>
<dbReference type="PATRIC" id="fig|92835.4.peg.89"/>
<evidence type="ECO:0000256" key="1">
    <source>
        <dbReference type="SAM" id="Phobius"/>
    </source>
</evidence>
<accession>A0A0M2HMU6</accession>
<name>A0A0M2HMU6_9MICO</name>
<evidence type="ECO:0000313" key="3">
    <source>
        <dbReference type="Proteomes" id="UP000033956"/>
    </source>
</evidence>
<evidence type="ECO:0000313" key="2">
    <source>
        <dbReference type="EMBL" id="KJL45752.1"/>
    </source>
</evidence>
<comment type="caution">
    <text evidence="2">The sequence shown here is derived from an EMBL/GenBank/DDBJ whole genome shotgun (WGS) entry which is preliminary data.</text>
</comment>
<reference evidence="2 3" key="1">
    <citation type="submission" date="2015-02" db="EMBL/GenBank/DDBJ databases">
        <title>Draft genome sequences of ten Microbacterium spp. with emphasis on heavy metal contaminated environments.</title>
        <authorList>
            <person name="Corretto E."/>
        </authorList>
    </citation>
    <scope>NUCLEOTIDE SEQUENCE [LARGE SCALE GENOMIC DNA]</scope>
    <source>
        <strain evidence="2 3">DSM 12510</strain>
    </source>
</reference>
<dbReference type="Proteomes" id="UP000033956">
    <property type="component" value="Unassembled WGS sequence"/>
</dbReference>
<feature type="transmembrane region" description="Helical" evidence="1">
    <location>
        <begin position="12"/>
        <end position="38"/>
    </location>
</feature>
<keyword evidence="1" id="KW-0472">Membrane</keyword>
<dbReference type="EMBL" id="JYIZ01000015">
    <property type="protein sequence ID" value="KJL45752.1"/>
    <property type="molecule type" value="Genomic_DNA"/>
</dbReference>
<proteinExistence type="predicted"/>
<organism evidence="2 3">
    <name type="scientific">Microbacterium terrae</name>
    <dbReference type="NCBI Taxonomy" id="69369"/>
    <lineage>
        <taxon>Bacteria</taxon>
        <taxon>Bacillati</taxon>
        <taxon>Actinomycetota</taxon>
        <taxon>Actinomycetes</taxon>
        <taxon>Micrococcales</taxon>
        <taxon>Microbacteriaceae</taxon>
        <taxon>Microbacterium</taxon>
    </lineage>
</organism>
<protein>
    <submittedName>
        <fullName evidence="2">Uncharacterized protein</fullName>
    </submittedName>
</protein>
<dbReference type="AlphaFoldDB" id="A0A0M2HMU6"/>
<feature type="transmembrane region" description="Helical" evidence="1">
    <location>
        <begin position="50"/>
        <end position="71"/>
    </location>
</feature>
<dbReference type="RefSeq" id="WP_045274101.1">
    <property type="nucleotide sequence ID" value="NZ_BAAAUP010000004.1"/>
</dbReference>
<gene>
    <name evidence="2" type="ORF">RS81_00082</name>
</gene>
<keyword evidence="1" id="KW-1133">Transmembrane helix</keyword>
<keyword evidence="3" id="KW-1185">Reference proteome</keyword>
<sequence>MNDTPRPRLTEMTALTVLTWVALAAGLVLGIAGLTVGTDPEGDPLIEAALAWWGSLMLIVGAIAGVGLIVLSGVQSLLDRR</sequence>